<keyword evidence="3" id="KW-1185">Reference proteome</keyword>
<comment type="caution">
    <text evidence="2">The sequence shown here is derived from an EMBL/GenBank/DDBJ whole genome shotgun (WGS) entry which is preliminary data.</text>
</comment>
<dbReference type="InterPro" id="IPR016176">
    <property type="entry name" value="Cbl-dep_enz_cat"/>
</dbReference>
<dbReference type="EMBL" id="JACXYZ010000002">
    <property type="protein sequence ID" value="MBD3925753.1"/>
    <property type="molecule type" value="Genomic_DNA"/>
</dbReference>
<protein>
    <submittedName>
        <fullName evidence="2">Lysine 5,6-aminomutase subunit alpha</fullName>
    </submittedName>
</protein>
<dbReference type="Gene3D" id="3.20.20.440">
    <property type="entry name" value="D-Lysine 5,6-aminomutase alpha subunit"/>
    <property type="match status" value="1"/>
</dbReference>
<feature type="domain" description="D-Lysine 5,6-aminomutase alpha subunit" evidence="1">
    <location>
        <begin position="8"/>
        <end position="523"/>
    </location>
</feature>
<dbReference type="Proteomes" id="UP000618818">
    <property type="component" value="Unassembled WGS sequence"/>
</dbReference>
<accession>A0ABR8NC85</accession>
<dbReference type="Pfam" id="PF09043">
    <property type="entry name" value="Lys-AminoMut_A"/>
    <property type="match status" value="1"/>
</dbReference>
<evidence type="ECO:0000313" key="2">
    <source>
        <dbReference type="EMBL" id="MBD3925753.1"/>
    </source>
</evidence>
<name>A0ABR8NC85_9ACTN</name>
<proteinExistence type="predicted"/>
<reference evidence="2 3" key="1">
    <citation type="submission" date="2020-09" db="EMBL/GenBank/DDBJ databases">
        <title>novel species in genus Nocardioides.</title>
        <authorList>
            <person name="Zhang G."/>
        </authorList>
    </citation>
    <scope>NUCLEOTIDE SEQUENCE [LARGE SCALE GENOMIC DNA]</scope>
    <source>
        <strain evidence="2 3">KCTC 39551</strain>
    </source>
</reference>
<gene>
    <name evidence="2" type="ORF">IEZ26_14055</name>
</gene>
<dbReference type="InterPro" id="IPR015130">
    <property type="entry name" value="Lys-AminoMut_A"/>
</dbReference>
<evidence type="ECO:0000259" key="1">
    <source>
        <dbReference type="Pfam" id="PF09043"/>
    </source>
</evidence>
<dbReference type="InterPro" id="IPR037086">
    <property type="entry name" value="Lys-AminoMut_asu_sf"/>
</dbReference>
<dbReference type="RefSeq" id="WP_191195631.1">
    <property type="nucleotide sequence ID" value="NZ_JACXYZ010000002.1"/>
</dbReference>
<dbReference type="SUPFAM" id="SSF51703">
    <property type="entry name" value="Cobalamin (vitamin B12)-dependent enzymes"/>
    <property type="match status" value="1"/>
</dbReference>
<evidence type="ECO:0000313" key="3">
    <source>
        <dbReference type="Proteomes" id="UP000618818"/>
    </source>
</evidence>
<sequence>MARPTSALGIDRGDVRRARTLARQVGKPIVDLAQRHTTVSVERATLRLAGLGGADPDGTPWVNRLADVVRADVGLEHGVSLPVWDALLRGEGDDLLTLAQKAAAGSVTFRVPEGRDAKRASAAARKAVGAGIKQVDRQRVARERMIAKVGDAPSKPWIYLIVATGDIHEDIPQAQAAAREGADVIAVIRSTGQSLLDFVPEGATREGFAGTYATQENFRLMRAALDETSRELGRYVRLTNYASGLCMPEIAALAGLERLDMMLNDSMYGILFRDINPIRTFVDQRFSRQVHARAGIIINTGEDNYLTTADAIEAAHTVTTSQLLNEYFAKEAGLEDWQLGLGHAFEIDPEVPDSFRLELAHAMLARELFPDAPLKWMPPTRHMTGDIFKGYLLDGFFNLVGAMTGQGILLVGMMTEAVVTPWISDRDLALQNVRYVMNAAGNLREDFHPSPDGFIASRAREVLGEAIGLLEDIKADRSVPGEPPLLSAIADGTFGLMKRPADKGRGLDGVAEKAPDYYNPATEILEGDK</sequence>
<organism evidence="2 3">
    <name type="scientific">Nocardioides cavernae</name>
    <dbReference type="NCBI Taxonomy" id="1921566"/>
    <lineage>
        <taxon>Bacteria</taxon>
        <taxon>Bacillati</taxon>
        <taxon>Actinomycetota</taxon>
        <taxon>Actinomycetes</taxon>
        <taxon>Propionibacteriales</taxon>
        <taxon>Nocardioidaceae</taxon>
        <taxon>Nocardioides</taxon>
    </lineage>
</organism>